<dbReference type="PANTHER" id="PTHR30146">
    <property type="entry name" value="LACI-RELATED TRANSCRIPTIONAL REPRESSOR"/>
    <property type="match status" value="1"/>
</dbReference>
<dbReference type="InterPro" id="IPR028082">
    <property type="entry name" value="Peripla_BP_I"/>
</dbReference>
<reference evidence="5 6" key="1">
    <citation type="submission" date="2019-02" db="EMBL/GenBank/DDBJ databases">
        <title>Paracoccus subflavus sp. nov., isolated from marine sediment of the Pacific Ocean.</title>
        <authorList>
            <person name="Zhang G."/>
        </authorList>
    </citation>
    <scope>NUCLEOTIDE SEQUENCE [LARGE SCALE GENOMIC DNA]</scope>
    <source>
        <strain evidence="5 6">GY0581</strain>
    </source>
</reference>
<dbReference type="PROSITE" id="PS50932">
    <property type="entry name" value="HTH_LACI_2"/>
    <property type="match status" value="1"/>
</dbReference>
<gene>
    <name evidence="5" type="ORF">EYE42_09880</name>
</gene>
<keyword evidence="1" id="KW-0805">Transcription regulation</keyword>
<evidence type="ECO:0000256" key="3">
    <source>
        <dbReference type="ARBA" id="ARBA00023163"/>
    </source>
</evidence>
<protein>
    <submittedName>
        <fullName evidence="5">LacI family DNA-binding transcriptional regulator</fullName>
    </submittedName>
</protein>
<dbReference type="SUPFAM" id="SSF53822">
    <property type="entry name" value="Periplasmic binding protein-like I"/>
    <property type="match status" value="1"/>
</dbReference>
<dbReference type="AlphaFoldDB" id="A0A4Q9G1E5"/>
<dbReference type="OrthoDB" id="234496at2"/>
<name>A0A4Q9G1E5_9RHOB</name>
<feature type="domain" description="HTH lacI-type" evidence="4">
    <location>
        <begin position="14"/>
        <end position="63"/>
    </location>
</feature>
<evidence type="ECO:0000256" key="1">
    <source>
        <dbReference type="ARBA" id="ARBA00023015"/>
    </source>
</evidence>
<proteinExistence type="predicted"/>
<evidence type="ECO:0000256" key="2">
    <source>
        <dbReference type="ARBA" id="ARBA00023125"/>
    </source>
</evidence>
<organism evidence="5 6">
    <name type="scientific">Paracoccus subflavus</name>
    <dbReference type="NCBI Taxonomy" id="2528244"/>
    <lineage>
        <taxon>Bacteria</taxon>
        <taxon>Pseudomonadati</taxon>
        <taxon>Pseudomonadota</taxon>
        <taxon>Alphaproteobacteria</taxon>
        <taxon>Rhodobacterales</taxon>
        <taxon>Paracoccaceae</taxon>
        <taxon>Paracoccus</taxon>
    </lineage>
</organism>
<evidence type="ECO:0000313" key="5">
    <source>
        <dbReference type="EMBL" id="TBN39955.1"/>
    </source>
</evidence>
<dbReference type="InterPro" id="IPR010982">
    <property type="entry name" value="Lambda_DNA-bd_dom_sf"/>
</dbReference>
<sequence>MVKKENLKPDIVSVAKLAGVSVATVSRVMNHPDLVQPSTRKKVEQAIRKCGYIRNRAAQTIHGRRSATIGLVVPTLAYTIFAELVQAFNDTVTDSGFTLLLASHGYDLAAEYQLVRKLLEHRVDALALIGLDHGQDTYRVLREQGVPVLAIWNYAANSEISCIGVDNAEAGRLAANHLLMLGHRSIGTVFPALEDNDRARARKSSAMDRFMSLDAELRPEWQRQTPYSIAEAKVACLDLLDRAERPTALLCGNDVIAQGAIFSALRLGLSVPRDVSIIGIGDFAGSAELEPGLTTVRIPANRIGTAAARQLIKAVDNAADGALLGTRFECELVMRGTTITARPG</sequence>
<keyword evidence="6" id="KW-1185">Reference proteome</keyword>
<dbReference type="InterPro" id="IPR046335">
    <property type="entry name" value="LacI/GalR-like_sensor"/>
</dbReference>
<comment type="caution">
    <text evidence="5">The sequence shown here is derived from an EMBL/GenBank/DDBJ whole genome shotgun (WGS) entry which is preliminary data.</text>
</comment>
<accession>A0A4Q9G1E5</accession>
<dbReference type="SUPFAM" id="SSF47413">
    <property type="entry name" value="lambda repressor-like DNA-binding domains"/>
    <property type="match status" value="1"/>
</dbReference>
<dbReference type="Proteomes" id="UP000293520">
    <property type="component" value="Unassembled WGS sequence"/>
</dbReference>
<dbReference type="Pfam" id="PF00356">
    <property type="entry name" value="LacI"/>
    <property type="match status" value="1"/>
</dbReference>
<dbReference type="EMBL" id="SISK01000006">
    <property type="protein sequence ID" value="TBN39955.1"/>
    <property type="molecule type" value="Genomic_DNA"/>
</dbReference>
<evidence type="ECO:0000313" key="6">
    <source>
        <dbReference type="Proteomes" id="UP000293520"/>
    </source>
</evidence>
<dbReference type="SMART" id="SM00354">
    <property type="entry name" value="HTH_LACI"/>
    <property type="match status" value="1"/>
</dbReference>
<keyword evidence="2 5" id="KW-0238">DNA-binding</keyword>
<dbReference type="Pfam" id="PF13377">
    <property type="entry name" value="Peripla_BP_3"/>
    <property type="match status" value="1"/>
</dbReference>
<keyword evidence="3" id="KW-0804">Transcription</keyword>
<dbReference type="Gene3D" id="1.10.260.40">
    <property type="entry name" value="lambda repressor-like DNA-binding domains"/>
    <property type="match status" value="1"/>
</dbReference>
<dbReference type="InterPro" id="IPR000843">
    <property type="entry name" value="HTH_LacI"/>
</dbReference>
<dbReference type="GO" id="GO:0000976">
    <property type="term" value="F:transcription cis-regulatory region binding"/>
    <property type="evidence" value="ECO:0007669"/>
    <property type="project" value="TreeGrafter"/>
</dbReference>
<dbReference type="PANTHER" id="PTHR30146:SF138">
    <property type="entry name" value="TRANSCRIPTIONAL REGULATORY PROTEIN"/>
    <property type="match status" value="1"/>
</dbReference>
<dbReference type="CDD" id="cd01392">
    <property type="entry name" value="HTH_LacI"/>
    <property type="match status" value="1"/>
</dbReference>
<dbReference type="CDD" id="cd06273">
    <property type="entry name" value="PBP1_LacI-like"/>
    <property type="match status" value="1"/>
</dbReference>
<dbReference type="GO" id="GO:0003700">
    <property type="term" value="F:DNA-binding transcription factor activity"/>
    <property type="evidence" value="ECO:0007669"/>
    <property type="project" value="TreeGrafter"/>
</dbReference>
<evidence type="ECO:0000259" key="4">
    <source>
        <dbReference type="PROSITE" id="PS50932"/>
    </source>
</evidence>
<dbReference type="RefSeq" id="WP_130991157.1">
    <property type="nucleotide sequence ID" value="NZ_SISK01000006.1"/>
</dbReference>
<dbReference type="Gene3D" id="3.40.50.2300">
    <property type="match status" value="2"/>
</dbReference>